<feature type="region of interest" description="Disordered" evidence="2">
    <location>
        <begin position="227"/>
        <end position="266"/>
    </location>
</feature>
<dbReference type="InterPro" id="IPR026961">
    <property type="entry name" value="PGG_dom"/>
</dbReference>
<dbReference type="PANTHER" id="PTHR24177:SF472">
    <property type="entry name" value="PGG DOMAIN-CONTAINING PROTEIN"/>
    <property type="match status" value="1"/>
</dbReference>
<feature type="compositionally biased region" description="Polar residues" evidence="2">
    <location>
        <begin position="227"/>
        <end position="245"/>
    </location>
</feature>
<evidence type="ECO:0000313" key="5">
    <source>
        <dbReference type="EMBL" id="GEZ36758.1"/>
    </source>
</evidence>
<evidence type="ECO:0000259" key="4">
    <source>
        <dbReference type="Pfam" id="PF13962"/>
    </source>
</evidence>
<keyword evidence="1" id="KW-0175">Coiled coil</keyword>
<dbReference type="EMBL" id="BKCJ010270481">
    <property type="protein sequence ID" value="GEZ36758.1"/>
    <property type="molecule type" value="Genomic_DNA"/>
</dbReference>
<organism evidence="5">
    <name type="scientific">Tanacetum cinerariifolium</name>
    <name type="common">Dalmatian daisy</name>
    <name type="synonym">Chrysanthemum cinerariifolium</name>
    <dbReference type="NCBI Taxonomy" id="118510"/>
    <lineage>
        <taxon>Eukaryota</taxon>
        <taxon>Viridiplantae</taxon>
        <taxon>Streptophyta</taxon>
        <taxon>Embryophyta</taxon>
        <taxon>Tracheophyta</taxon>
        <taxon>Spermatophyta</taxon>
        <taxon>Magnoliopsida</taxon>
        <taxon>eudicotyledons</taxon>
        <taxon>Gunneridae</taxon>
        <taxon>Pentapetalae</taxon>
        <taxon>asterids</taxon>
        <taxon>campanulids</taxon>
        <taxon>Asterales</taxon>
        <taxon>Asteraceae</taxon>
        <taxon>Asteroideae</taxon>
        <taxon>Anthemideae</taxon>
        <taxon>Anthemidinae</taxon>
        <taxon>Tanacetum</taxon>
    </lineage>
</organism>
<keyword evidence="3" id="KW-0472">Membrane</keyword>
<comment type="caution">
    <text evidence="5">The sequence shown here is derived from an EMBL/GenBank/DDBJ whole genome shotgun (WGS) entry which is preliminary data.</text>
</comment>
<gene>
    <name evidence="5" type="ORF">Tci_508731</name>
</gene>
<evidence type="ECO:0000256" key="3">
    <source>
        <dbReference type="SAM" id="Phobius"/>
    </source>
</evidence>
<feature type="transmembrane region" description="Helical" evidence="3">
    <location>
        <begin position="709"/>
        <end position="729"/>
    </location>
</feature>
<evidence type="ECO:0000256" key="1">
    <source>
        <dbReference type="SAM" id="Coils"/>
    </source>
</evidence>
<keyword evidence="3" id="KW-0812">Transmembrane</keyword>
<dbReference type="AlphaFoldDB" id="A0A699IHC4"/>
<feature type="transmembrane region" description="Helical" evidence="3">
    <location>
        <begin position="682"/>
        <end position="703"/>
    </location>
</feature>
<accession>A0A699IHC4</accession>
<dbReference type="Gene3D" id="1.25.40.20">
    <property type="entry name" value="Ankyrin repeat-containing domain"/>
    <property type="match status" value="2"/>
</dbReference>
<feature type="coiled-coil region" evidence="1">
    <location>
        <begin position="330"/>
        <end position="357"/>
    </location>
</feature>
<feature type="non-terminal residue" evidence="5">
    <location>
        <position position="744"/>
    </location>
</feature>
<feature type="transmembrane region" description="Helical" evidence="3">
    <location>
        <begin position="637"/>
        <end position="661"/>
    </location>
</feature>
<dbReference type="InterPro" id="IPR002110">
    <property type="entry name" value="Ankyrin_rpt"/>
</dbReference>
<dbReference type="SUPFAM" id="SSF48403">
    <property type="entry name" value="Ankyrin repeat"/>
    <property type="match status" value="2"/>
</dbReference>
<feature type="transmembrane region" description="Helical" evidence="3">
    <location>
        <begin position="599"/>
        <end position="617"/>
    </location>
</feature>
<proteinExistence type="predicted"/>
<name>A0A699IHC4_TANCI</name>
<protein>
    <submittedName>
        <fullName evidence="5">Ankyrin repeat-containing domain, PGG domain protein</fullName>
    </submittedName>
</protein>
<dbReference type="InterPro" id="IPR036770">
    <property type="entry name" value="Ankyrin_rpt-contain_sf"/>
</dbReference>
<sequence>RSKYLKIGVPLYEASIKCDWKAAEAILDQNKNLELVKCSITDNGETALHIAASAKGPKNVEEFVKNLVAKMNKEDLALENKNHNTALYLAAAAGNIKTVEIMLAKNPTLHTIPGANGNMMPLYAAVLFGNKDVVKHLYKLSKDLGDDGWNRQNRGWLLEKCVESDMFDIAIKIVQKYPELGRSNILLGLLARKPEAFSEKKSNMIGRSIKLGDYIYSLIFTTHQPSEIKQSEPQSGSVPANSAQPAASPKSEPHSGSVPKDLASPNTKSNIIGRAFKSVSAFFRGEPEKETEALQLLRIIWGDILTMPKKNIDDILRGTQDLMKPANGWVLQAIQLKELISEQLEEMENTYQNKQQVPQLKKLVSRYVLKMHTETQNIIKEENKTRPSKGDQALELEKIISENIAKLHDDTRKVMKPAEAGVKVLYGLISNHIRVMREATRLKETYSNRVVFVAANKGNTKFLVELIRGYPDLIWKVNDNGLSIFHSAVKHRQEDIYNLLYEIGAMKDMITPLKDKNDNNMLHLVGKIAKQKRLADVSGVALQVQRELLWFEEVKKMIPPSYRNRKNKDDLTPHDLFTQEHKELVTQGEKWMKGTANQCMVVAALIATIVFAAAFTVPGGYDQNDGIPMFYSKATFVVFVVADAISLFSSSASILIFLSILTSRYAERDFLESLPKKLMAGLASLFISIATMTLAFGVSFFVLYKKGFLWIPILISVFALLPVILYLFLQYGLFADVIRSTYRS</sequence>
<keyword evidence="3" id="KW-1133">Transmembrane helix</keyword>
<dbReference type="Pfam" id="PF13962">
    <property type="entry name" value="PGG"/>
    <property type="match status" value="1"/>
</dbReference>
<evidence type="ECO:0000256" key="2">
    <source>
        <dbReference type="SAM" id="MobiDB-lite"/>
    </source>
</evidence>
<feature type="non-terminal residue" evidence="5">
    <location>
        <position position="1"/>
    </location>
</feature>
<reference evidence="5" key="1">
    <citation type="journal article" date="2019" name="Sci. Rep.">
        <title>Draft genome of Tanacetum cinerariifolium, the natural source of mosquito coil.</title>
        <authorList>
            <person name="Yamashiro T."/>
            <person name="Shiraishi A."/>
            <person name="Satake H."/>
            <person name="Nakayama K."/>
        </authorList>
    </citation>
    <scope>NUCLEOTIDE SEQUENCE</scope>
</reference>
<dbReference type="PANTHER" id="PTHR24177">
    <property type="entry name" value="CASKIN"/>
    <property type="match status" value="1"/>
</dbReference>
<feature type="domain" description="PGG" evidence="4">
    <location>
        <begin position="589"/>
        <end position="702"/>
    </location>
</feature>
<dbReference type="GO" id="GO:0016020">
    <property type="term" value="C:membrane"/>
    <property type="evidence" value="ECO:0007669"/>
    <property type="project" value="TreeGrafter"/>
</dbReference>
<dbReference type="Pfam" id="PF12796">
    <property type="entry name" value="Ank_2"/>
    <property type="match status" value="1"/>
</dbReference>
<dbReference type="SMART" id="SM00248">
    <property type="entry name" value="ANK"/>
    <property type="match status" value="4"/>
</dbReference>